<evidence type="ECO:0000313" key="1">
    <source>
        <dbReference type="EMBL" id="RKP48490.1"/>
    </source>
</evidence>
<evidence type="ECO:0000313" key="2">
    <source>
        <dbReference type="Proteomes" id="UP000280434"/>
    </source>
</evidence>
<dbReference type="AlphaFoldDB" id="A0A494XCY8"/>
<name>A0A494XCY8_9BURK</name>
<keyword evidence="2" id="KW-1185">Reference proteome</keyword>
<evidence type="ECO:0008006" key="3">
    <source>
        <dbReference type="Google" id="ProtNLM"/>
    </source>
</evidence>
<accession>A0A494XCY8</accession>
<organism evidence="1 2">
    <name type="scientific">Trinickia fusca</name>
    <dbReference type="NCBI Taxonomy" id="2419777"/>
    <lineage>
        <taxon>Bacteria</taxon>
        <taxon>Pseudomonadati</taxon>
        <taxon>Pseudomonadota</taxon>
        <taxon>Betaproteobacteria</taxon>
        <taxon>Burkholderiales</taxon>
        <taxon>Burkholderiaceae</taxon>
        <taxon>Trinickia</taxon>
    </lineage>
</organism>
<gene>
    <name evidence="1" type="ORF">D7S89_13685</name>
</gene>
<protein>
    <recommendedName>
        <fullName evidence="3">Phage tail protein</fullName>
    </recommendedName>
</protein>
<dbReference type="OrthoDB" id="9114065at2"/>
<proteinExistence type="predicted"/>
<sequence>MNLHEQIEALEASVDRLNEIDKLAQAALAAAAERSHADEAVAAPAPSEPVAPAVEEKPTLRVARPSQNEITLTIGAQSVTLQPEQIGRLIEELANARASMQPEPPTSLPQGWRFAATKNPMMAIKKQANGDRLLLARHTGHGWVPFTFSADAAVELYMMLAQS</sequence>
<reference evidence="1 2" key="1">
    <citation type="submission" date="2018-10" db="EMBL/GenBank/DDBJ databases">
        <title>Paraburkholderia sp. 7MK8-2, isolated from soil.</title>
        <authorList>
            <person name="Gao Z.-H."/>
            <person name="Qiu L.-H."/>
        </authorList>
    </citation>
    <scope>NUCLEOTIDE SEQUENCE [LARGE SCALE GENOMIC DNA]</scope>
    <source>
        <strain evidence="1 2">7MK8-2</strain>
    </source>
</reference>
<dbReference type="RefSeq" id="WP_121278339.1">
    <property type="nucleotide sequence ID" value="NZ_RBZV01000004.1"/>
</dbReference>
<comment type="caution">
    <text evidence="1">The sequence shown here is derived from an EMBL/GenBank/DDBJ whole genome shotgun (WGS) entry which is preliminary data.</text>
</comment>
<dbReference type="EMBL" id="RBZV01000004">
    <property type="protein sequence ID" value="RKP48490.1"/>
    <property type="molecule type" value="Genomic_DNA"/>
</dbReference>
<dbReference type="Proteomes" id="UP000280434">
    <property type="component" value="Unassembled WGS sequence"/>
</dbReference>